<dbReference type="PROSITE" id="PS51257">
    <property type="entry name" value="PROKAR_LIPOPROTEIN"/>
    <property type="match status" value="1"/>
</dbReference>
<gene>
    <name evidence="6" type="primary">fliY_1</name>
    <name evidence="6" type="ORF">BHLFYP23_01793</name>
</gene>
<dbReference type="Pfam" id="PF00497">
    <property type="entry name" value="SBP_bac_3"/>
    <property type="match status" value="1"/>
</dbReference>
<reference evidence="6" key="1">
    <citation type="submission" date="2019-11" db="EMBL/GenBank/DDBJ databases">
        <authorList>
            <person name="Feng L."/>
        </authorList>
    </citation>
    <scope>NUCLEOTIDE SEQUENCE</scope>
    <source>
        <strain evidence="6">BhanseniiLFYP23</strain>
    </source>
</reference>
<dbReference type="GO" id="GO:0030313">
    <property type="term" value="C:cell envelope"/>
    <property type="evidence" value="ECO:0007669"/>
    <property type="project" value="UniProtKB-SubCell"/>
</dbReference>
<accession>A0A6N2RYI5</accession>
<feature type="signal peptide" evidence="4">
    <location>
        <begin position="1"/>
        <end position="28"/>
    </location>
</feature>
<sequence>MRKSAKKVISILCCMTVLLTGLSGCSLGKEKARPIESGTLKVGMNLQIDKMCYVPSQSSMPEGFEVEVAQKIAEKLELKLEIVDTSEENLLKSLDAELYDCVISAVGLADWNKSHYSYTDAYADIAEVKDVIGKNTEDTKIAVFTKKGNPMAKEINKKLVELRKDGSIGEISKKYFEKDISIPVQ</sequence>
<comment type="similarity">
    <text evidence="2">Belongs to the bacterial solute-binding protein 3 family.</text>
</comment>
<evidence type="ECO:0000256" key="2">
    <source>
        <dbReference type="ARBA" id="ARBA00010333"/>
    </source>
</evidence>
<dbReference type="InterPro" id="IPR001638">
    <property type="entry name" value="Solute-binding_3/MltF_N"/>
</dbReference>
<dbReference type="PANTHER" id="PTHR35936:SF19">
    <property type="entry name" value="AMINO-ACID-BINDING PROTEIN YXEM-RELATED"/>
    <property type="match status" value="1"/>
</dbReference>
<dbReference type="AlphaFoldDB" id="A0A6N2RYI5"/>
<dbReference type="Gene3D" id="3.40.190.10">
    <property type="entry name" value="Periplasmic binding protein-like II"/>
    <property type="match status" value="1"/>
</dbReference>
<dbReference type="InterPro" id="IPR018313">
    <property type="entry name" value="SBP_3_CS"/>
</dbReference>
<dbReference type="SUPFAM" id="SSF53850">
    <property type="entry name" value="Periplasmic binding protein-like II"/>
    <property type="match status" value="1"/>
</dbReference>
<evidence type="ECO:0000256" key="4">
    <source>
        <dbReference type="SAM" id="SignalP"/>
    </source>
</evidence>
<proteinExistence type="inferred from homology"/>
<dbReference type="PANTHER" id="PTHR35936">
    <property type="entry name" value="MEMBRANE-BOUND LYTIC MUREIN TRANSGLYCOSYLASE F"/>
    <property type="match status" value="1"/>
</dbReference>
<feature type="domain" description="Solute-binding protein family 3/N-terminal" evidence="5">
    <location>
        <begin position="40"/>
        <end position="177"/>
    </location>
</feature>
<organism evidence="6">
    <name type="scientific">Blautia hansenii</name>
    <name type="common">Ruminococcus hansenii</name>
    <dbReference type="NCBI Taxonomy" id="1322"/>
    <lineage>
        <taxon>Bacteria</taxon>
        <taxon>Bacillati</taxon>
        <taxon>Bacillota</taxon>
        <taxon>Clostridia</taxon>
        <taxon>Lachnospirales</taxon>
        <taxon>Lachnospiraceae</taxon>
        <taxon>Blautia</taxon>
    </lineage>
</organism>
<dbReference type="RefSeq" id="WP_003023222.1">
    <property type="nucleotide sequence ID" value="NZ_CACRSY010000006.1"/>
</dbReference>
<feature type="chain" id="PRO_5026759113" evidence="4">
    <location>
        <begin position="29"/>
        <end position="185"/>
    </location>
</feature>
<dbReference type="EMBL" id="CACRSY010000006">
    <property type="protein sequence ID" value="VYS84540.1"/>
    <property type="molecule type" value="Genomic_DNA"/>
</dbReference>
<comment type="subcellular location">
    <subcellularLocation>
        <location evidence="1">Cell envelope</location>
    </subcellularLocation>
</comment>
<protein>
    <submittedName>
        <fullName evidence="6">Cystine-binding periplasmic protein</fullName>
    </submittedName>
</protein>
<evidence type="ECO:0000259" key="5">
    <source>
        <dbReference type="Pfam" id="PF00497"/>
    </source>
</evidence>
<evidence type="ECO:0000256" key="3">
    <source>
        <dbReference type="ARBA" id="ARBA00022729"/>
    </source>
</evidence>
<dbReference type="PROSITE" id="PS01039">
    <property type="entry name" value="SBP_BACTERIAL_3"/>
    <property type="match status" value="1"/>
</dbReference>
<evidence type="ECO:0000256" key="1">
    <source>
        <dbReference type="ARBA" id="ARBA00004196"/>
    </source>
</evidence>
<evidence type="ECO:0000313" key="6">
    <source>
        <dbReference type="EMBL" id="VYS84540.1"/>
    </source>
</evidence>
<keyword evidence="3 4" id="KW-0732">Signal</keyword>
<name>A0A6N2RYI5_BLAHA</name>